<accession>A0A2T1C4L1</accession>
<dbReference type="CDD" id="cd06438">
    <property type="entry name" value="EpsO_like"/>
    <property type="match status" value="1"/>
</dbReference>
<dbReference type="AlphaFoldDB" id="A0A2T1C4L1"/>
<evidence type="ECO:0000313" key="3">
    <source>
        <dbReference type="Proteomes" id="UP000238762"/>
    </source>
</evidence>
<dbReference type="PANTHER" id="PTHR48090:SF6">
    <property type="entry name" value="SLR5056 PROTEIN"/>
    <property type="match status" value="1"/>
</dbReference>
<dbReference type="Proteomes" id="UP000238762">
    <property type="component" value="Unassembled WGS sequence"/>
</dbReference>
<protein>
    <submittedName>
        <fullName evidence="2">Glycosyl transferase</fullName>
    </submittedName>
</protein>
<keyword evidence="3" id="KW-1185">Reference proteome</keyword>
<reference evidence="2 3" key="1">
    <citation type="submission" date="2018-02" db="EMBL/GenBank/DDBJ databases">
        <authorList>
            <person name="Cohen D.B."/>
            <person name="Kent A.D."/>
        </authorList>
    </citation>
    <scope>NUCLEOTIDE SEQUENCE [LARGE SCALE GENOMIC DNA]</scope>
    <source>
        <strain evidence="2 3">CCAP 1448/3</strain>
    </source>
</reference>
<feature type="transmembrane region" description="Helical" evidence="1">
    <location>
        <begin position="305"/>
        <end position="325"/>
    </location>
</feature>
<dbReference type="OrthoDB" id="9797391at2"/>
<gene>
    <name evidence="2" type="ORF">C7B64_10085</name>
</gene>
<evidence type="ECO:0000256" key="1">
    <source>
        <dbReference type="SAM" id="Phobius"/>
    </source>
</evidence>
<keyword evidence="1" id="KW-0812">Transmembrane</keyword>
<name>A0A2T1C4L1_9CYAN</name>
<dbReference type="Pfam" id="PF13641">
    <property type="entry name" value="Glyco_tranf_2_3"/>
    <property type="match status" value="1"/>
</dbReference>
<sequence>MWKIIDIFLLIGATTVLVPILVLSIECFAALLPGKSEDSDDSTQRPQIAVLVPAHNEASGIAATLQAIQPQLTAIDRLVVVADNCEDETAAIARNLGATVVERQDPEKKGKGYALDYGIQYLAADPPEVVVIIDADCDVSPETIEKIATLAEVSQKPVQATYLMAFPPNSSLSNQVSAFAFKVKNLVRPFGLRKLGLPCSLMGTGMAFPWSVISQAPLASGNIVEDMQLGVDLAICSHSTIFCADTVVQGRLPQQQEATVTQKTRWEHGHLQIILTQSPKLVKEAIKQKRWELLTMALDLSVPPLSLLTFLWLAIASLSLFAGILGGIWSPIILSSIAGLLLFSSIIMTWAKFARDELQLSKLFFIPVYMLQKIPLYLRFLVKPQKIWIRTQRD</sequence>
<keyword evidence="1" id="KW-1133">Transmembrane helix</keyword>
<comment type="caution">
    <text evidence="2">The sequence shown here is derived from an EMBL/GenBank/DDBJ whole genome shotgun (WGS) entry which is preliminary data.</text>
</comment>
<evidence type="ECO:0000313" key="2">
    <source>
        <dbReference type="EMBL" id="PSB03077.1"/>
    </source>
</evidence>
<reference evidence="2 3" key="2">
    <citation type="submission" date="2018-03" db="EMBL/GenBank/DDBJ databases">
        <title>The ancient ancestry and fast evolution of plastids.</title>
        <authorList>
            <person name="Moore K.R."/>
            <person name="Magnabosco C."/>
            <person name="Momper L."/>
            <person name="Gold D.A."/>
            <person name="Bosak T."/>
            <person name="Fournier G.P."/>
        </authorList>
    </citation>
    <scope>NUCLEOTIDE SEQUENCE [LARGE SCALE GENOMIC DNA]</scope>
    <source>
        <strain evidence="2 3">CCAP 1448/3</strain>
    </source>
</reference>
<dbReference type="SUPFAM" id="SSF53448">
    <property type="entry name" value="Nucleotide-diphospho-sugar transferases"/>
    <property type="match status" value="1"/>
</dbReference>
<organism evidence="2 3">
    <name type="scientific">Merismopedia glauca CCAP 1448/3</name>
    <dbReference type="NCBI Taxonomy" id="1296344"/>
    <lineage>
        <taxon>Bacteria</taxon>
        <taxon>Bacillati</taxon>
        <taxon>Cyanobacteriota</taxon>
        <taxon>Cyanophyceae</taxon>
        <taxon>Synechococcales</taxon>
        <taxon>Merismopediaceae</taxon>
        <taxon>Merismopedia</taxon>
    </lineage>
</organism>
<dbReference type="PANTHER" id="PTHR48090">
    <property type="entry name" value="UNDECAPRENYL-PHOSPHATE 4-DEOXY-4-FORMAMIDO-L-ARABINOSE TRANSFERASE-RELATED"/>
    <property type="match status" value="1"/>
</dbReference>
<proteinExistence type="predicted"/>
<feature type="transmembrane region" description="Helical" evidence="1">
    <location>
        <begin position="363"/>
        <end position="382"/>
    </location>
</feature>
<dbReference type="InterPro" id="IPR029044">
    <property type="entry name" value="Nucleotide-diphossugar_trans"/>
</dbReference>
<feature type="transmembrane region" description="Helical" evidence="1">
    <location>
        <begin position="332"/>
        <end position="351"/>
    </location>
</feature>
<dbReference type="EMBL" id="PVWJ01000041">
    <property type="protein sequence ID" value="PSB03077.1"/>
    <property type="molecule type" value="Genomic_DNA"/>
</dbReference>
<dbReference type="GO" id="GO:0016740">
    <property type="term" value="F:transferase activity"/>
    <property type="evidence" value="ECO:0007669"/>
    <property type="project" value="UniProtKB-KW"/>
</dbReference>
<keyword evidence="1" id="KW-0472">Membrane</keyword>
<keyword evidence="2" id="KW-0808">Transferase</keyword>
<dbReference type="Gene3D" id="3.90.550.10">
    <property type="entry name" value="Spore Coat Polysaccharide Biosynthesis Protein SpsA, Chain A"/>
    <property type="match status" value="1"/>
</dbReference>
<dbReference type="InterPro" id="IPR050256">
    <property type="entry name" value="Glycosyltransferase_2"/>
</dbReference>
<dbReference type="RefSeq" id="WP_106288523.1">
    <property type="nucleotide sequence ID" value="NZ_CAWNTC010000024.1"/>
</dbReference>